<dbReference type="Gene3D" id="3.40.50.880">
    <property type="match status" value="1"/>
</dbReference>
<dbReference type="PANTHER" id="PTHR42695">
    <property type="entry name" value="GLUTAMINE AMIDOTRANSFERASE YLR126C-RELATED"/>
    <property type="match status" value="1"/>
</dbReference>
<evidence type="ECO:0000313" key="2">
    <source>
        <dbReference type="EMBL" id="NIR73821.1"/>
    </source>
</evidence>
<dbReference type="Pfam" id="PF00117">
    <property type="entry name" value="GATase"/>
    <property type="match status" value="1"/>
</dbReference>
<dbReference type="InterPro" id="IPR017926">
    <property type="entry name" value="GATASE"/>
</dbReference>
<organism evidence="2 3">
    <name type="scientific">Candidatus Kutchimonas denitrificans</name>
    <dbReference type="NCBI Taxonomy" id="3056748"/>
    <lineage>
        <taxon>Bacteria</taxon>
        <taxon>Pseudomonadati</taxon>
        <taxon>Gemmatimonadota</taxon>
        <taxon>Gemmatimonadia</taxon>
        <taxon>Candidatus Palauibacterales</taxon>
        <taxon>Candidatus Palauibacteraceae</taxon>
        <taxon>Candidatus Kutchimonas</taxon>
    </lineage>
</organism>
<dbReference type="GO" id="GO:0005829">
    <property type="term" value="C:cytosol"/>
    <property type="evidence" value="ECO:0007669"/>
    <property type="project" value="TreeGrafter"/>
</dbReference>
<dbReference type="PROSITE" id="PS51273">
    <property type="entry name" value="GATASE_TYPE_1"/>
    <property type="match status" value="1"/>
</dbReference>
<dbReference type="EMBL" id="JAACAK010000014">
    <property type="protein sequence ID" value="NIR73821.1"/>
    <property type="molecule type" value="Genomic_DNA"/>
</dbReference>
<dbReference type="PRINTS" id="PR00096">
    <property type="entry name" value="GATASE"/>
</dbReference>
<dbReference type="Proteomes" id="UP000702544">
    <property type="component" value="Unassembled WGS sequence"/>
</dbReference>
<dbReference type="InterPro" id="IPR029062">
    <property type="entry name" value="Class_I_gatase-like"/>
</dbReference>
<accession>A0AAE4Z7X7</accession>
<comment type="caution">
    <text evidence="2">The sequence shown here is derived from an EMBL/GenBank/DDBJ whole genome shotgun (WGS) entry which is preliminary data.</text>
</comment>
<dbReference type="FunFam" id="3.40.50.880:FF:000033">
    <property type="entry name" value="Glutamine amidotransferase class-I"/>
    <property type="match status" value="1"/>
</dbReference>
<dbReference type="AlphaFoldDB" id="A0AAE4Z7X7"/>
<dbReference type="InterPro" id="IPR044992">
    <property type="entry name" value="ChyE-like"/>
</dbReference>
<dbReference type="PANTHER" id="PTHR42695:SF5">
    <property type="entry name" value="GLUTAMINE AMIDOTRANSFERASE YLR126C-RELATED"/>
    <property type="match status" value="1"/>
</dbReference>
<dbReference type="CDD" id="cd01741">
    <property type="entry name" value="GATase1_1"/>
    <property type="match status" value="1"/>
</dbReference>
<reference evidence="2 3" key="1">
    <citation type="submission" date="2020-01" db="EMBL/GenBank/DDBJ databases">
        <title>Genomes assembled from Gulf of Kutch pelagic sediment metagenomes.</title>
        <authorList>
            <person name="Chandrashekar M."/>
            <person name="Mahajan M.S."/>
            <person name="Dave K.J."/>
            <person name="Vatsa P."/>
            <person name="Nathani N.M."/>
        </authorList>
    </citation>
    <scope>NUCLEOTIDE SEQUENCE [LARGE SCALE GENOMIC DNA]</scope>
    <source>
        <strain evidence="2">KS3-K002</strain>
    </source>
</reference>
<proteinExistence type="predicted"/>
<evidence type="ECO:0000313" key="3">
    <source>
        <dbReference type="Proteomes" id="UP000702544"/>
    </source>
</evidence>
<dbReference type="SUPFAM" id="SSF52317">
    <property type="entry name" value="Class I glutamine amidotransferase-like"/>
    <property type="match status" value="1"/>
</dbReference>
<protein>
    <recommendedName>
        <fullName evidence="1">Glutamine amidotransferase domain-containing protein</fullName>
    </recommendedName>
</protein>
<gene>
    <name evidence="2" type="ORF">GWO12_01710</name>
</gene>
<name>A0AAE4Z7X7_9BACT</name>
<feature type="domain" description="Glutamine amidotransferase" evidence="1">
    <location>
        <begin position="21"/>
        <end position="180"/>
    </location>
</feature>
<sequence length="229" mass="25221">MCTVIRHVEIEDLGYLGDALQKNGIAFEYRDAESVTPELVDDPGPLIILGGPMGVYDSERFPFLGAEIALIQHGLAAQRPILGICLGAQLLAAAAGARVRPGTRGKEIGWAPVQLTDAGDVDPLWTGFPRRFNTFHWHGDTFDLPRGAVALARSEVYLQAFRVGPAAYGIQFHPEVVPGDLEAWIRAYRLELERENLTSADVLAVPDSKEHRQLAHRFGENVARWFRAA</sequence>
<evidence type="ECO:0000259" key="1">
    <source>
        <dbReference type="Pfam" id="PF00117"/>
    </source>
</evidence>